<comment type="similarity">
    <text evidence="1">Belongs to the thioesterase family.</text>
</comment>
<evidence type="ECO:0000313" key="3">
    <source>
        <dbReference type="EMBL" id="MFC4314152.1"/>
    </source>
</evidence>
<dbReference type="Proteomes" id="UP001595904">
    <property type="component" value="Unassembled WGS sequence"/>
</dbReference>
<comment type="caution">
    <text evidence="3">The sequence shown here is derived from an EMBL/GenBank/DDBJ whole genome shotgun (WGS) entry which is preliminary data.</text>
</comment>
<protein>
    <submittedName>
        <fullName evidence="3">Thioesterase II family protein</fullName>
    </submittedName>
</protein>
<accession>A0ABV8T313</accession>
<dbReference type="RefSeq" id="WP_380605098.1">
    <property type="nucleotide sequence ID" value="NZ_JBHSDU010000015.1"/>
</dbReference>
<dbReference type="EMBL" id="JBHSDU010000015">
    <property type="protein sequence ID" value="MFC4314152.1"/>
    <property type="molecule type" value="Genomic_DNA"/>
</dbReference>
<name>A0ABV8T313_9GAMM</name>
<organism evidence="3 4">
    <name type="scientific">Steroidobacter flavus</name>
    <dbReference type="NCBI Taxonomy" id="1842136"/>
    <lineage>
        <taxon>Bacteria</taxon>
        <taxon>Pseudomonadati</taxon>
        <taxon>Pseudomonadota</taxon>
        <taxon>Gammaproteobacteria</taxon>
        <taxon>Steroidobacterales</taxon>
        <taxon>Steroidobacteraceae</taxon>
        <taxon>Steroidobacter</taxon>
    </lineage>
</organism>
<evidence type="ECO:0000313" key="4">
    <source>
        <dbReference type="Proteomes" id="UP001595904"/>
    </source>
</evidence>
<keyword evidence="4" id="KW-1185">Reference proteome</keyword>
<feature type="domain" description="Thioesterase" evidence="2">
    <location>
        <begin position="7"/>
        <end position="228"/>
    </location>
</feature>
<evidence type="ECO:0000256" key="1">
    <source>
        <dbReference type="ARBA" id="ARBA00007169"/>
    </source>
</evidence>
<dbReference type="Pfam" id="PF00975">
    <property type="entry name" value="Thioesterase"/>
    <property type="match status" value="1"/>
</dbReference>
<dbReference type="Gene3D" id="3.40.50.1820">
    <property type="entry name" value="alpha/beta hydrolase"/>
    <property type="match status" value="1"/>
</dbReference>
<reference evidence="4" key="1">
    <citation type="journal article" date="2019" name="Int. J. Syst. Evol. Microbiol.">
        <title>The Global Catalogue of Microorganisms (GCM) 10K type strain sequencing project: providing services to taxonomists for standard genome sequencing and annotation.</title>
        <authorList>
            <consortium name="The Broad Institute Genomics Platform"/>
            <consortium name="The Broad Institute Genome Sequencing Center for Infectious Disease"/>
            <person name="Wu L."/>
            <person name="Ma J."/>
        </authorList>
    </citation>
    <scope>NUCLEOTIDE SEQUENCE [LARGE SCALE GENOMIC DNA]</scope>
    <source>
        <strain evidence="4">CGMCC 1.10759</strain>
    </source>
</reference>
<dbReference type="InterPro" id="IPR001031">
    <property type="entry name" value="Thioesterase"/>
</dbReference>
<sequence>MRTPLALLCLPCAGASASMYLRWQRLVPAWLSIVPIELPGRGTRTAEPAADSFETLIDDLCRQHQHRCNERYALFGHSMGALLAYSMAVRWRTQQRQSPELLFVSASPAPRWREPAYFADKQTDASLIAELRTQGGTPAEVFEDAELLAITLDTLRTDYRICAGFRYRPTAPLDVAIHALAGRRDRIGEERILAWQTETRRRFDAWWFEGGHFFIREHESSVLRTLIHALSGDLREECDVTVASV</sequence>
<dbReference type="PANTHER" id="PTHR11487">
    <property type="entry name" value="THIOESTERASE"/>
    <property type="match status" value="1"/>
</dbReference>
<dbReference type="InterPro" id="IPR012223">
    <property type="entry name" value="TEII"/>
</dbReference>
<dbReference type="InterPro" id="IPR029058">
    <property type="entry name" value="AB_hydrolase_fold"/>
</dbReference>
<proteinExistence type="inferred from homology"/>
<dbReference type="SUPFAM" id="SSF53474">
    <property type="entry name" value="alpha/beta-Hydrolases"/>
    <property type="match status" value="1"/>
</dbReference>
<gene>
    <name evidence="3" type="ORF">ACFPN2_34075</name>
</gene>
<evidence type="ECO:0000259" key="2">
    <source>
        <dbReference type="Pfam" id="PF00975"/>
    </source>
</evidence>
<dbReference type="PANTHER" id="PTHR11487:SF0">
    <property type="entry name" value="S-ACYL FATTY ACID SYNTHASE THIOESTERASE, MEDIUM CHAIN"/>
    <property type="match status" value="1"/>
</dbReference>